<dbReference type="RefSeq" id="WP_091450679.1">
    <property type="nucleotide sequence ID" value="NZ_FMZZ01000006.1"/>
</dbReference>
<proteinExistence type="predicted"/>
<evidence type="ECO:0000313" key="1">
    <source>
        <dbReference type="EMBL" id="SDD01616.1"/>
    </source>
</evidence>
<dbReference type="AlphaFoldDB" id="A0A1G6RCI0"/>
<reference evidence="2" key="1">
    <citation type="submission" date="2016-10" db="EMBL/GenBank/DDBJ databases">
        <authorList>
            <person name="Varghese N."/>
            <person name="Submissions S."/>
        </authorList>
    </citation>
    <scope>NUCLEOTIDE SEQUENCE [LARGE SCALE GENOMIC DNA]</scope>
    <source>
        <strain evidence="2">IBRC-M 10403</strain>
    </source>
</reference>
<sequence length="153" mass="16339">MPEGTEQAPADLETQVATEVALRKLLKIPGQLFPGMPTPGIAPTTGAGDGHYAISSIAELDSLIKQWEALRDRIRTNRVKLEAVRGLIKPLAGDDASKQEAEASQASMDAAINHNRSMGDYVQGYIDTLAAARHEYENTEGHNATTLNTADGA</sequence>
<dbReference type="Proteomes" id="UP000199501">
    <property type="component" value="Unassembled WGS sequence"/>
</dbReference>
<dbReference type="OrthoDB" id="3638161at2"/>
<organism evidence="1 2">
    <name type="scientific">Actinokineospora iranica</name>
    <dbReference type="NCBI Taxonomy" id="1271860"/>
    <lineage>
        <taxon>Bacteria</taxon>
        <taxon>Bacillati</taxon>
        <taxon>Actinomycetota</taxon>
        <taxon>Actinomycetes</taxon>
        <taxon>Pseudonocardiales</taxon>
        <taxon>Pseudonocardiaceae</taxon>
        <taxon>Actinokineospora</taxon>
    </lineage>
</organism>
<evidence type="ECO:0008006" key="3">
    <source>
        <dbReference type="Google" id="ProtNLM"/>
    </source>
</evidence>
<protein>
    <recommendedName>
        <fullName evidence="3">PE family protein</fullName>
    </recommendedName>
</protein>
<dbReference type="STRING" id="1271860.SAMN05216174_106246"/>
<accession>A0A1G6RCI0</accession>
<keyword evidence="2" id="KW-1185">Reference proteome</keyword>
<gene>
    <name evidence="1" type="ORF">SAMN05216174_106246</name>
</gene>
<name>A0A1G6RCI0_9PSEU</name>
<dbReference type="EMBL" id="FMZZ01000006">
    <property type="protein sequence ID" value="SDD01616.1"/>
    <property type="molecule type" value="Genomic_DNA"/>
</dbReference>
<evidence type="ECO:0000313" key="2">
    <source>
        <dbReference type="Proteomes" id="UP000199501"/>
    </source>
</evidence>